<sequence length="86" mass="8685">MGYGIGHARGRGSIPPGSSVPGAPRPAEAPEADAGAPAHGGGPPCLDARRRHASPAAPPGISQARPHDRRCGHGRGHPVSHGRRTE</sequence>
<accession>A0A0K2B3Y2</accession>
<organism evidence="2 3">
    <name type="scientific">Streptomyces ambofaciens (strain ATCC 23877 / 3486 / DSM 40053 / JCM 4204 / NBRC 12836 / NRRL B-2516)</name>
    <dbReference type="NCBI Taxonomy" id="278992"/>
    <lineage>
        <taxon>Bacteria</taxon>
        <taxon>Bacillati</taxon>
        <taxon>Actinomycetota</taxon>
        <taxon>Actinomycetes</taxon>
        <taxon>Kitasatosporales</taxon>
        <taxon>Streptomycetaceae</taxon>
        <taxon>Streptomyces</taxon>
    </lineage>
</organism>
<gene>
    <name evidence="2" type="ORF">SAM23877_6939</name>
</gene>
<proteinExistence type="predicted"/>
<dbReference type="AlphaFoldDB" id="A0A0K2B3Y2"/>
<feature type="region of interest" description="Disordered" evidence="1">
    <location>
        <begin position="1"/>
        <end position="86"/>
    </location>
</feature>
<dbReference type="KEGG" id="samb:SAM23877_6939"/>
<feature type="compositionally biased region" description="Basic residues" evidence="1">
    <location>
        <begin position="72"/>
        <end position="86"/>
    </location>
</feature>
<dbReference type="Proteomes" id="UP000061018">
    <property type="component" value="Chromosome"/>
</dbReference>
<evidence type="ECO:0000313" key="3">
    <source>
        <dbReference type="Proteomes" id="UP000061018"/>
    </source>
</evidence>
<name>A0A0K2B3Y2_STRA7</name>
<evidence type="ECO:0000256" key="1">
    <source>
        <dbReference type="SAM" id="MobiDB-lite"/>
    </source>
</evidence>
<dbReference type="EMBL" id="CP012382">
    <property type="protein sequence ID" value="AKZ59984.1"/>
    <property type="molecule type" value="Genomic_DNA"/>
</dbReference>
<reference evidence="3" key="1">
    <citation type="journal article" date="2015" name="J. Biotechnol.">
        <title>Complete genome sequence of Streptomyces ambofaciens ATCC 23877, the spiramycin producer.</title>
        <authorList>
            <person name="Thibessard A."/>
            <person name="Haas D."/>
            <person name="Gerbaud C."/>
            <person name="Aigle B."/>
            <person name="Lautru S."/>
            <person name="Pernodet J.L."/>
            <person name="Leblond P."/>
        </authorList>
    </citation>
    <scope>NUCLEOTIDE SEQUENCE [LARGE SCALE GENOMIC DNA]</scope>
    <source>
        <strain evidence="3">ATCC 23877 / 3486 / DSM 40053 / JCM 4204 / NBRC 12836 / NRRL B-2516</strain>
    </source>
</reference>
<evidence type="ECO:0000313" key="2">
    <source>
        <dbReference type="EMBL" id="AKZ59984.1"/>
    </source>
</evidence>
<protein>
    <submittedName>
        <fullName evidence="2">Uncharacterized protein</fullName>
    </submittedName>
</protein>